<accession>A0A1B0CX65</accession>
<dbReference type="PANTHER" id="PTHR24333:SF5">
    <property type="entry name" value="VENT HOMEOBOX"/>
    <property type="match status" value="1"/>
</dbReference>
<dbReference type="InterPro" id="IPR017970">
    <property type="entry name" value="Homeobox_CS"/>
</dbReference>
<dbReference type="InterPro" id="IPR050848">
    <property type="entry name" value="Homeobox_TF"/>
</dbReference>
<dbReference type="Proteomes" id="UP000092461">
    <property type="component" value="Unassembled WGS sequence"/>
</dbReference>
<keyword evidence="3 5" id="KW-0371">Homeobox</keyword>
<keyword evidence="9" id="KW-1185">Reference proteome</keyword>
<evidence type="ECO:0000256" key="5">
    <source>
        <dbReference type="PROSITE-ProRule" id="PRU00108"/>
    </source>
</evidence>
<evidence type="ECO:0000256" key="3">
    <source>
        <dbReference type="ARBA" id="ARBA00023155"/>
    </source>
</evidence>
<sequence length="182" mass="21211">MLDLFSVLMEKKNLCVKQSDFSIEHILNRAGENTATTTRRKPEIQDLRELSFLHHWQGCSSPQFIPQSSVNVQSHSQHLSWLQYTRYHPPKLPRPLRLGPAKRTPGRLPRVPFTVEQLTALEDAYKISSYLSSEDANNLAKKLNLSCVRVKIWFQNRRARERREKRNCDDSANLQSENKEIN</sequence>
<dbReference type="Pfam" id="PF00046">
    <property type="entry name" value="Homeodomain"/>
    <property type="match status" value="1"/>
</dbReference>
<dbReference type="EnsemblMetazoa" id="LLOJ009601-RA">
    <property type="protein sequence ID" value="LLOJ009601-PA"/>
    <property type="gene ID" value="LLOJ009601"/>
</dbReference>
<evidence type="ECO:0000313" key="9">
    <source>
        <dbReference type="Proteomes" id="UP000092461"/>
    </source>
</evidence>
<feature type="DNA-binding region" description="Homeobox" evidence="5">
    <location>
        <begin position="106"/>
        <end position="165"/>
    </location>
</feature>
<organism evidence="8 9">
    <name type="scientific">Lutzomyia longipalpis</name>
    <name type="common">Sand fly</name>
    <dbReference type="NCBI Taxonomy" id="7200"/>
    <lineage>
        <taxon>Eukaryota</taxon>
        <taxon>Metazoa</taxon>
        <taxon>Ecdysozoa</taxon>
        <taxon>Arthropoda</taxon>
        <taxon>Hexapoda</taxon>
        <taxon>Insecta</taxon>
        <taxon>Pterygota</taxon>
        <taxon>Neoptera</taxon>
        <taxon>Endopterygota</taxon>
        <taxon>Diptera</taxon>
        <taxon>Nematocera</taxon>
        <taxon>Psychodoidea</taxon>
        <taxon>Psychodidae</taxon>
        <taxon>Lutzomyia</taxon>
        <taxon>Lutzomyia</taxon>
    </lineage>
</organism>
<dbReference type="Gene3D" id="1.10.10.60">
    <property type="entry name" value="Homeodomain-like"/>
    <property type="match status" value="1"/>
</dbReference>
<dbReference type="PANTHER" id="PTHR24333">
    <property type="entry name" value="HOMEO BOX HB9 LIKE A-RELATED"/>
    <property type="match status" value="1"/>
</dbReference>
<reference evidence="8" key="1">
    <citation type="submission" date="2020-05" db="UniProtKB">
        <authorList>
            <consortium name="EnsemblMetazoa"/>
        </authorList>
    </citation>
    <scope>IDENTIFICATION</scope>
    <source>
        <strain evidence="8">Jacobina</strain>
    </source>
</reference>
<keyword evidence="4 5" id="KW-0539">Nucleus</keyword>
<dbReference type="EMBL" id="AJWK01033288">
    <property type="status" value="NOT_ANNOTATED_CDS"/>
    <property type="molecule type" value="Genomic_DNA"/>
</dbReference>
<name>A0A1B0CX65_LUTLO</name>
<dbReference type="AlphaFoldDB" id="A0A1B0CX65"/>
<dbReference type="InterPro" id="IPR009057">
    <property type="entry name" value="Homeodomain-like_sf"/>
</dbReference>
<dbReference type="CDD" id="cd00086">
    <property type="entry name" value="homeodomain"/>
    <property type="match status" value="1"/>
</dbReference>
<dbReference type="GO" id="GO:0003677">
    <property type="term" value="F:DNA binding"/>
    <property type="evidence" value="ECO:0007669"/>
    <property type="project" value="UniProtKB-UniRule"/>
</dbReference>
<dbReference type="GO" id="GO:0005634">
    <property type="term" value="C:nucleus"/>
    <property type="evidence" value="ECO:0007669"/>
    <property type="project" value="UniProtKB-SubCell"/>
</dbReference>
<proteinExistence type="predicted"/>
<comment type="subcellular location">
    <subcellularLocation>
        <location evidence="1 5 6">Nucleus</location>
    </subcellularLocation>
</comment>
<dbReference type="PROSITE" id="PS50071">
    <property type="entry name" value="HOMEOBOX_2"/>
    <property type="match status" value="1"/>
</dbReference>
<dbReference type="InterPro" id="IPR001356">
    <property type="entry name" value="HD"/>
</dbReference>
<evidence type="ECO:0000256" key="6">
    <source>
        <dbReference type="RuleBase" id="RU000682"/>
    </source>
</evidence>
<dbReference type="SMART" id="SM00389">
    <property type="entry name" value="HOX"/>
    <property type="match status" value="1"/>
</dbReference>
<dbReference type="GO" id="GO:0000981">
    <property type="term" value="F:DNA-binding transcription factor activity, RNA polymerase II-specific"/>
    <property type="evidence" value="ECO:0007669"/>
    <property type="project" value="InterPro"/>
</dbReference>
<evidence type="ECO:0000256" key="2">
    <source>
        <dbReference type="ARBA" id="ARBA00023125"/>
    </source>
</evidence>
<evidence type="ECO:0000259" key="7">
    <source>
        <dbReference type="PROSITE" id="PS50071"/>
    </source>
</evidence>
<dbReference type="SUPFAM" id="SSF46689">
    <property type="entry name" value="Homeodomain-like"/>
    <property type="match status" value="1"/>
</dbReference>
<evidence type="ECO:0000313" key="8">
    <source>
        <dbReference type="EnsemblMetazoa" id="LLOJ009601-PA"/>
    </source>
</evidence>
<keyword evidence="2 5" id="KW-0238">DNA-binding</keyword>
<dbReference type="VEuPathDB" id="VectorBase:LLOJ009601"/>
<feature type="domain" description="Homeobox" evidence="7">
    <location>
        <begin position="104"/>
        <end position="164"/>
    </location>
</feature>
<evidence type="ECO:0000256" key="1">
    <source>
        <dbReference type="ARBA" id="ARBA00004123"/>
    </source>
</evidence>
<dbReference type="PROSITE" id="PS00027">
    <property type="entry name" value="HOMEOBOX_1"/>
    <property type="match status" value="1"/>
</dbReference>
<evidence type="ECO:0000256" key="4">
    <source>
        <dbReference type="ARBA" id="ARBA00023242"/>
    </source>
</evidence>
<protein>
    <recommendedName>
        <fullName evidence="7">Homeobox domain-containing protein</fullName>
    </recommendedName>
</protein>